<dbReference type="Pfam" id="PF00628">
    <property type="entry name" value="PHD"/>
    <property type="match status" value="1"/>
</dbReference>
<keyword evidence="6 12" id="KW-0863">Zinc-finger</keyword>
<dbReference type="GO" id="GO:0008270">
    <property type="term" value="F:zinc ion binding"/>
    <property type="evidence" value="ECO:0007669"/>
    <property type="project" value="UniProtKB-KW"/>
</dbReference>
<dbReference type="SUPFAM" id="SSF57903">
    <property type="entry name" value="FYVE/PHD zinc finger"/>
    <property type="match status" value="1"/>
</dbReference>
<dbReference type="CDD" id="cd15543">
    <property type="entry name" value="PHD_RSF1"/>
    <property type="match status" value="1"/>
</dbReference>
<dbReference type="CDD" id="cd16100">
    <property type="entry name" value="ARID"/>
    <property type="match status" value="1"/>
</dbReference>
<dbReference type="SMART" id="SM00545">
    <property type="entry name" value="JmjN"/>
    <property type="match status" value="1"/>
</dbReference>
<dbReference type="GO" id="GO:0003677">
    <property type="term" value="F:DNA binding"/>
    <property type="evidence" value="ECO:0007669"/>
    <property type="project" value="InterPro"/>
</dbReference>
<dbReference type="GO" id="GO:0000785">
    <property type="term" value="C:chromatin"/>
    <property type="evidence" value="ECO:0000318"/>
    <property type="project" value="GO_Central"/>
</dbReference>
<proteinExistence type="inferred from homology"/>
<dbReference type="InterPro" id="IPR019786">
    <property type="entry name" value="Zinc_finger_PHD-type_CS"/>
</dbReference>
<dbReference type="PROSITE" id="PS51184">
    <property type="entry name" value="JMJC"/>
    <property type="match status" value="1"/>
</dbReference>
<dbReference type="SUPFAM" id="SSF46774">
    <property type="entry name" value="ARID-like"/>
    <property type="match status" value="1"/>
</dbReference>
<dbReference type="Gramene" id="Pp3c21_10500V3.2">
    <property type="protein sequence ID" value="Pp3c21_10500V3.2"/>
    <property type="gene ID" value="Pp3c21_10500"/>
</dbReference>
<dbReference type="OrthoDB" id="1678912at2759"/>
<dbReference type="InParanoid" id="A0A7I4C3G5"/>
<dbReference type="InterPro" id="IPR004198">
    <property type="entry name" value="Znf_C5HC2"/>
</dbReference>
<dbReference type="PANTHER" id="PTHR10694:SF133">
    <property type="entry name" value="LYSINE-SPECIFIC DEMETHYLASE JMJ17"/>
    <property type="match status" value="1"/>
</dbReference>
<evidence type="ECO:0000256" key="2">
    <source>
        <dbReference type="ARBA" id="ARBA00004123"/>
    </source>
</evidence>
<dbReference type="PROSITE" id="PS50016">
    <property type="entry name" value="ZF_PHD_2"/>
    <property type="match status" value="1"/>
</dbReference>
<dbReference type="Proteomes" id="UP000006727">
    <property type="component" value="Chromosome 21"/>
</dbReference>
<dbReference type="Pfam" id="PF02375">
    <property type="entry name" value="JmjN"/>
    <property type="match status" value="1"/>
</dbReference>
<dbReference type="PROSITE" id="PS51011">
    <property type="entry name" value="ARID"/>
    <property type="match status" value="1"/>
</dbReference>
<evidence type="ECO:0000256" key="6">
    <source>
        <dbReference type="ARBA" id="ARBA00022771"/>
    </source>
</evidence>
<evidence type="ECO:0000256" key="10">
    <source>
        <dbReference type="ARBA" id="ARBA00023242"/>
    </source>
</evidence>
<keyword evidence="9" id="KW-0408">Iron</keyword>
<feature type="region of interest" description="Disordered" evidence="13">
    <location>
        <begin position="210"/>
        <end position="243"/>
    </location>
</feature>
<dbReference type="InterPro" id="IPR003347">
    <property type="entry name" value="JmjC_dom"/>
</dbReference>
<dbReference type="InterPro" id="IPR013083">
    <property type="entry name" value="Znf_RING/FYVE/PHD"/>
</dbReference>
<dbReference type="InterPro" id="IPR001965">
    <property type="entry name" value="Znf_PHD"/>
</dbReference>
<name>A0A7I4C3G5_PHYPA</name>
<dbReference type="PROSITE" id="PS51183">
    <property type="entry name" value="JMJN"/>
    <property type="match status" value="1"/>
</dbReference>
<protein>
    <recommendedName>
        <fullName evidence="4">[histone H3]-trimethyl-L-lysine(4) demethylase</fullName>
        <ecNumber evidence="4">1.14.11.67</ecNumber>
    </recommendedName>
</protein>
<dbReference type="FunFam" id="2.60.120.650:FF:000078">
    <property type="entry name" value="Predicted protein"/>
    <property type="match status" value="1"/>
</dbReference>
<dbReference type="Gene3D" id="2.60.120.650">
    <property type="entry name" value="Cupin"/>
    <property type="match status" value="1"/>
</dbReference>
<dbReference type="InterPro" id="IPR001606">
    <property type="entry name" value="ARID_dom"/>
</dbReference>
<comment type="cofactor">
    <cofactor evidence="1">
        <name>Fe(2+)</name>
        <dbReference type="ChEBI" id="CHEBI:29033"/>
    </cofactor>
</comment>
<dbReference type="Pfam" id="PF02373">
    <property type="entry name" value="JmjC"/>
    <property type="match status" value="1"/>
</dbReference>
<dbReference type="Gene3D" id="3.30.40.10">
    <property type="entry name" value="Zinc/RING finger domain, C3HC4 (zinc finger)"/>
    <property type="match status" value="1"/>
</dbReference>
<evidence type="ECO:0000313" key="19">
    <source>
        <dbReference type="Proteomes" id="UP000006727"/>
    </source>
</evidence>
<dbReference type="InterPro" id="IPR011011">
    <property type="entry name" value="Znf_FYVE_PHD"/>
</dbReference>
<evidence type="ECO:0000256" key="8">
    <source>
        <dbReference type="ARBA" id="ARBA00023002"/>
    </source>
</evidence>
<dbReference type="InterPro" id="IPR048615">
    <property type="entry name" value="KDM5_C-hel"/>
</dbReference>
<accession>A0A7I4C3G5</accession>
<evidence type="ECO:0000259" key="14">
    <source>
        <dbReference type="PROSITE" id="PS50016"/>
    </source>
</evidence>
<feature type="domain" description="PHD-type" evidence="14">
    <location>
        <begin position="266"/>
        <end position="316"/>
    </location>
</feature>
<comment type="catalytic activity">
    <reaction evidence="11">
        <text>N(6),N(6),N(6)-trimethyl-L-lysyl(4)-[histone H3] + 3 2-oxoglutarate + 3 O2 = L-lysyl(4)-[histone H3] + 3 formaldehyde + 3 succinate + 3 CO2</text>
        <dbReference type="Rhea" id="RHEA:60208"/>
        <dbReference type="Rhea" id="RHEA-COMP:15537"/>
        <dbReference type="Rhea" id="RHEA-COMP:15547"/>
        <dbReference type="ChEBI" id="CHEBI:15379"/>
        <dbReference type="ChEBI" id="CHEBI:16526"/>
        <dbReference type="ChEBI" id="CHEBI:16810"/>
        <dbReference type="ChEBI" id="CHEBI:16842"/>
        <dbReference type="ChEBI" id="CHEBI:29969"/>
        <dbReference type="ChEBI" id="CHEBI:30031"/>
        <dbReference type="ChEBI" id="CHEBI:61961"/>
        <dbReference type="EC" id="1.14.11.67"/>
    </reaction>
</comment>
<sequence>MGRGRQRIENPPWRQKPGSGGDGSFSALGLEEGPVFYPTEEEFRDPLQFIAQIREQSEPYGICRIVPPESWKPPFAIESESFIFPTKHQSIHQLQERTAACDRDTFKLEYSRYLEREGRQLEAWPVLDGEALDLCKLYNAVKRHGGYNNVRDEKKWAEVFRMVRDDSLQAPVATDSVLACLREVYESHLHGYEVHQANVSAGKLLRMSKSRGMDKTKHVGRKRQGEEEQQEEMQGGKRRKSGEGVEVVAVESAGVTAAGMEEQRVDQICEQCHSGAYEKSMLLCDRCNRGWHLYCLSPPLSAIPHGNWYCLECLASENDSFGFAQGKEYSYESFQRFADRFRRKWFASRSSPPSNSDVEADFWRIVERGTDPVEVLYGSDIDTGLYGSGFPRASDRVPHGFKAEVWEEYVKDPWNLNNFPKLEDSMLRMVQDDIPGVIVPWLYMGMMFSSFCWHYEDHCFYSINYLHRGAPKTWYSVPGSAATEFEQVMQKSFPDLFEAQPDLLFQLVTMLNPTVLRDSNVPVCTTTQEAGHFVITFPRSYHGGFNHGFNCAEAVNFAPADWLPMGGFAVERYRLYHKRAVISHDELLCVVAKNKISAEAKPYVRNELVAIIKKERAHREQLWANGVVRSARMPPRACENHISTEEDPMCIICRYYLHLSAVVCSCRPSKAVCLQHARQLCECPAEQQMLLYRHSLAELDDLLVEKESAVDIKVGDLAAQSEPTKRSVRRGAPPLTQSMSKKVLGRVLRQTDLAEKWLEKVQRVSHASPTIEFLESVLRDAEQFLWGGHEMDEVRKVERKLAAARRWADEVAECAVSVNDGRVPKVTFRVLERLVGTEPVPCIESNLAFVKMLYEDAKRMREKITGFVLTEPCLQVWDYASMMVVGV</sequence>
<dbReference type="GO" id="GO:0032452">
    <property type="term" value="F:histone demethylase activity"/>
    <property type="evidence" value="ECO:0000318"/>
    <property type="project" value="GO_Central"/>
</dbReference>
<dbReference type="GO" id="GO:0006338">
    <property type="term" value="P:chromatin remodeling"/>
    <property type="evidence" value="ECO:0000318"/>
    <property type="project" value="GO_Central"/>
</dbReference>
<evidence type="ECO:0000256" key="1">
    <source>
        <dbReference type="ARBA" id="ARBA00001954"/>
    </source>
</evidence>
<evidence type="ECO:0000256" key="9">
    <source>
        <dbReference type="ARBA" id="ARBA00023004"/>
    </source>
</evidence>
<dbReference type="Pfam" id="PF01388">
    <property type="entry name" value="ARID"/>
    <property type="match status" value="1"/>
</dbReference>
<dbReference type="GO" id="GO:0034647">
    <property type="term" value="F:histone H3K4me/H3K4me2/H3K4me3 demethylase activity"/>
    <property type="evidence" value="ECO:0007669"/>
    <property type="project" value="UniProtKB-EC"/>
</dbReference>
<keyword evidence="19" id="KW-1185">Reference proteome</keyword>
<evidence type="ECO:0000256" key="12">
    <source>
        <dbReference type="PROSITE-ProRule" id="PRU00146"/>
    </source>
</evidence>
<dbReference type="EnsemblPlants" id="Pp3c21_10500V3.2">
    <property type="protein sequence ID" value="Pp3c21_10500V3.2"/>
    <property type="gene ID" value="Pp3c21_10500"/>
</dbReference>
<evidence type="ECO:0000256" key="7">
    <source>
        <dbReference type="ARBA" id="ARBA00022833"/>
    </source>
</evidence>
<organism evidence="18 19">
    <name type="scientific">Physcomitrium patens</name>
    <name type="common">Spreading-leaved earth moss</name>
    <name type="synonym">Physcomitrella patens</name>
    <dbReference type="NCBI Taxonomy" id="3218"/>
    <lineage>
        <taxon>Eukaryota</taxon>
        <taxon>Viridiplantae</taxon>
        <taxon>Streptophyta</taxon>
        <taxon>Embryophyta</taxon>
        <taxon>Bryophyta</taxon>
        <taxon>Bryophytina</taxon>
        <taxon>Bryopsida</taxon>
        <taxon>Funariidae</taxon>
        <taxon>Funariales</taxon>
        <taxon>Funariaceae</taxon>
        <taxon>Physcomitrium</taxon>
    </lineage>
</organism>
<evidence type="ECO:0000256" key="3">
    <source>
        <dbReference type="ARBA" id="ARBA00006801"/>
    </source>
</evidence>
<dbReference type="SMART" id="SM00558">
    <property type="entry name" value="JmjC"/>
    <property type="match status" value="1"/>
</dbReference>
<dbReference type="SMART" id="SM00501">
    <property type="entry name" value="BRIGHT"/>
    <property type="match status" value="1"/>
</dbReference>
<dbReference type="PANTHER" id="PTHR10694">
    <property type="entry name" value="LYSINE-SPECIFIC DEMETHYLASE"/>
    <property type="match status" value="1"/>
</dbReference>
<dbReference type="SUPFAM" id="SSF51197">
    <property type="entry name" value="Clavaminate synthase-like"/>
    <property type="match status" value="1"/>
</dbReference>
<dbReference type="GO" id="GO:0005634">
    <property type="term" value="C:nucleus"/>
    <property type="evidence" value="ECO:0000318"/>
    <property type="project" value="GO_Central"/>
</dbReference>
<dbReference type="EMBL" id="ABEU02000021">
    <property type="status" value="NOT_ANNOTATED_CDS"/>
    <property type="molecule type" value="Genomic_DNA"/>
</dbReference>
<dbReference type="Pfam" id="PF21323">
    <property type="entry name" value="KDM5_C-hel"/>
    <property type="match status" value="1"/>
</dbReference>
<feature type="domain" description="JmjC" evidence="17">
    <location>
        <begin position="408"/>
        <end position="574"/>
    </location>
</feature>
<feature type="region of interest" description="Disordered" evidence="13">
    <location>
        <begin position="1"/>
        <end position="31"/>
    </location>
</feature>
<feature type="domain" description="JmjN" evidence="16">
    <location>
        <begin position="33"/>
        <end position="74"/>
    </location>
</feature>
<dbReference type="Gene3D" id="1.10.150.60">
    <property type="entry name" value="ARID DNA-binding domain"/>
    <property type="match status" value="1"/>
</dbReference>
<dbReference type="InterPro" id="IPR036431">
    <property type="entry name" value="ARID_dom_sf"/>
</dbReference>
<gene>
    <name evidence="18" type="primary">LOC112274409</name>
</gene>
<evidence type="ECO:0000256" key="5">
    <source>
        <dbReference type="ARBA" id="ARBA00022723"/>
    </source>
</evidence>
<keyword evidence="10" id="KW-0539">Nucleus</keyword>
<dbReference type="PROSITE" id="PS01359">
    <property type="entry name" value="ZF_PHD_1"/>
    <property type="match status" value="1"/>
</dbReference>
<evidence type="ECO:0000313" key="18">
    <source>
        <dbReference type="EnsemblPlants" id="Pp3c21_10500V3.2"/>
    </source>
</evidence>
<dbReference type="FunFam" id="2.60.120.650:FF:000042">
    <property type="entry name" value="Transcription factor jumonji (JmjC) domain-containing protein"/>
    <property type="match status" value="1"/>
</dbReference>
<dbReference type="EC" id="1.14.11.67" evidence="4"/>
<evidence type="ECO:0000256" key="11">
    <source>
        <dbReference type="ARBA" id="ARBA00048734"/>
    </source>
</evidence>
<keyword evidence="5" id="KW-0479">Metal-binding</keyword>
<reference evidence="18 19" key="2">
    <citation type="journal article" date="2018" name="Plant J.">
        <title>The Physcomitrella patens chromosome-scale assembly reveals moss genome structure and evolution.</title>
        <authorList>
            <person name="Lang D."/>
            <person name="Ullrich K.K."/>
            <person name="Murat F."/>
            <person name="Fuchs J."/>
            <person name="Jenkins J."/>
            <person name="Haas F.B."/>
            <person name="Piednoel M."/>
            <person name="Gundlach H."/>
            <person name="Van Bel M."/>
            <person name="Meyberg R."/>
            <person name="Vives C."/>
            <person name="Morata J."/>
            <person name="Symeonidi A."/>
            <person name="Hiss M."/>
            <person name="Muchero W."/>
            <person name="Kamisugi Y."/>
            <person name="Saleh O."/>
            <person name="Blanc G."/>
            <person name="Decker E.L."/>
            <person name="van Gessel N."/>
            <person name="Grimwood J."/>
            <person name="Hayes R.D."/>
            <person name="Graham S.W."/>
            <person name="Gunter L.E."/>
            <person name="McDaniel S.F."/>
            <person name="Hoernstein S.N.W."/>
            <person name="Larsson A."/>
            <person name="Li F.W."/>
            <person name="Perroud P.F."/>
            <person name="Phillips J."/>
            <person name="Ranjan P."/>
            <person name="Rokshar D.S."/>
            <person name="Rothfels C.J."/>
            <person name="Schneider L."/>
            <person name="Shu S."/>
            <person name="Stevenson D.W."/>
            <person name="Thummler F."/>
            <person name="Tillich M."/>
            <person name="Villarreal Aguilar J.C."/>
            <person name="Widiez T."/>
            <person name="Wong G.K."/>
            <person name="Wymore A."/>
            <person name="Zhang Y."/>
            <person name="Zimmer A.D."/>
            <person name="Quatrano R.S."/>
            <person name="Mayer K.F.X."/>
            <person name="Goodstein D."/>
            <person name="Casacuberta J.M."/>
            <person name="Vandepoele K."/>
            <person name="Reski R."/>
            <person name="Cuming A.C."/>
            <person name="Tuskan G.A."/>
            <person name="Maumus F."/>
            <person name="Salse J."/>
            <person name="Schmutz J."/>
            <person name="Rensing S.A."/>
        </authorList>
    </citation>
    <scope>NUCLEOTIDE SEQUENCE [LARGE SCALE GENOMIC DNA]</scope>
    <source>
        <strain evidence="18 19">cv. Gransden 2004</strain>
    </source>
</reference>
<keyword evidence="8" id="KW-0560">Oxidoreductase</keyword>
<evidence type="ECO:0000259" key="15">
    <source>
        <dbReference type="PROSITE" id="PS51011"/>
    </source>
</evidence>
<feature type="domain" description="ARID" evidence="15">
    <location>
        <begin position="100"/>
        <end position="197"/>
    </location>
</feature>
<dbReference type="InterPro" id="IPR003349">
    <property type="entry name" value="JmjN"/>
</dbReference>
<dbReference type="SMART" id="SM01014">
    <property type="entry name" value="ARID"/>
    <property type="match status" value="1"/>
</dbReference>
<keyword evidence="7" id="KW-0862">Zinc</keyword>
<dbReference type="SMART" id="SM00249">
    <property type="entry name" value="PHD"/>
    <property type="match status" value="1"/>
</dbReference>
<evidence type="ECO:0000259" key="16">
    <source>
        <dbReference type="PROSITE" id="PS51183"/>
    </source>
</evidence>
<dbReference type="Pfam" id="PF02928">
    <property type="entry name" value="zf-C5HC2"/>
    <property type="match status" value="1"/>
</dbReference>
<evidence type="ECO:0000256" key="13">
    <source>
        <dbReference type="SAM" id="MobiDB-lite"/>
    </source>
</evidence>
<dbReference type="InterPro" id="IPR019787">
    <property type="entry name" value="Znf_PHD-finger"/>
</dbReference>
<dbReference type="AlphaFoldDB" id="A0A7I4C3G5"/>
<reference evidence="18 19" key="1">
    <citation type="journal article" date="2008" name="Science">
        <title>The Physcomitrella genome reveals evolutionary insights into the conquest of land by plants.</title>
        <authorList>
            <person name="Rensing S."/>
            <person name="Lang D."/>
            <person name="Zimmer A."/>
            <person name="Terry A."/>
            <person name="Salamov A."/>
            <person name="Shapiro H."/>
            <person name="Nishiyama T."/>
            <person name="Perroud P.-F."/>
            <person name="Lindquist E."/>
            <person name="Kamisugi Y."/>
            <person name="Tanahashi T."/>
            <person name="Sakakibara K."/>
            <person name="Fujita T."/>
            <person name="Oishi K."/>
            <person name="Shin-I T."/>
            <person name="Kuroki Y."/>
            <person name="Toyoda A."/>
            <person name="Suzuki Y."/>
            <person name="Hashimoto A."/>
            <person name="Yamaguchi K."/>
            <person name="Sugano A."/>
            <person name="Kohara Y."/>
            <person name="Fujiyama A."/>
            <person name="Anterola A."/>
            <person name="Aoki S."/>
            <person name="Ashton N."/>
            <person name="Barbazuk W.B."/>
            <person name="Barker E."/>
            <person name="Bennetzen J."/>
            <person name="Bezanilla M."/>
            <person name="Blankenship R."/>
            <person name="Cho S.H."/>
            <person name="Dutcher S."/>
            <person name="Estelle M."/>
            <person name="Fawcett J.A."/>
            <person name="Gundlach H."/>
            <person name="Hanada K."/>
            <person name="Heyl A."/>
            <person name="Hicks K.A."/>
            <person name="Hugh J."/>
            <person name="Lohr M."/>
            <person name="Mayer K."/>
            <person name="Melkozernov A."/>
            <person name="Murata T."/>
            <person name="Nelson D."/>
            <person name="Pils B."/>
            <person name="Prigge M."/>
            <person name="Reiss B."/>
            <person name="Renner T."/>
            <person name="Rombauts S."/>
            <person name="Rushton P."/>
            <person name="Sanderfoot A."/>
            <person name="Schween G."/>
            <person name="Shiu S.-H."/>
            <person name="Stueber K."/>
            <person name="Theodoulou F.L."/>
            <person name="Tu H."/>
            <person name="Van de Peer Y."/>
            <person name="Verrier P.J."/>
            <person name="Waters E."/>
            <person name="Wood A."/>
            <person name="Yang L."/>
            <person name="Cove D."/>
            <person name="Cuming A."/>
            <person name="Hasebe M."/>
            <person name="Lucas S."/>
            <person name="Mishler D.B."/>
            <person name="Reski R."/>
            <person name="Grigoriev I."/>
            <person name="Quatrano R.S."/>
            <person name="Boore J.L."/>
        </authorList>
    </citation>
    <scope>NUCLEOTIDE SEQUENCE [LARGE SCALE GENOMIC DNA]</scope>
    <source>
        <strain evidence="18 19">cv. Gransden 2004</strain>
    </source>
</reference>
<evidence type="ECO:0000256" key="4">
    <source>
        <dbReference type="ARBA" id="ARBA00012902"/>
    </source>
</evidence>
<reference evidence="18" key="3">
    <citation type="submission" date="2020-12" db="UniProtKB">
        <authorList>
            <consortium name="EnsemblPlants"/>
        </authorList>
    </citation>
    <scope>IDENTIFICATION</scope>
</reference>
<comment type="similarity">
    <text evidence="3">Belongs to the JARID1 histone demethylase family.</text>
</comment>
<evidence type="ECO:0000259" key="17">
    <source>
        <dbReference type="PROSITE" id="PS51184"/>
    </source>
</evidence>
<dbReference type="GO" id="GO:0010468">
    <property type="term" value="P:regulation of gene expression"/>
    <property type="evidence" value="ECO:0000318"/>
    <property type="project" value="GO_Central"/>
</dbReference>
<comment type="subcellular location">
    <subcellularLocation>
        <location evidence="2">Nucleus</location>
    </subcellularLocation>
</comment>